<evidence type="ECO:0000313" key="1">
    <source>
        <dbReference type="EMBL" id="SFM84025.1"/>
    </source>
</evidence>
<name>A0A1I4U513_9HYPH</name>
<proteinExistence type="predicted"/>
<gene>
    <name evidence="1" type="ORF">SAMN05192568_106317</name>
</gene>
<reference evidence="2" key="1">
    <citation type="submission" date="2016-10" db="EMBL/GenBank/DDBJ databases">
        <authorList>
            <person name="Varghese N."/>
            <person name="Submissions S."/>
        </authorList>
    </citation>
    <scope>NUCLEOTIDE SEQUENCE [LARGE SCALE GENOMIC DNA]</scope>
    <source>
        <strain evidence="2">BL36</strain>
    </source>
</reference>
<dbReference type="EMBL" id="FOTK01000063">
    <property type="protein sequence ID" value="SFM84025.1"/>
    <property type="molecule type" value="Genomic_DNA"/>
</dbReference>
<accession>A0A1I4U513</accession>
<organism evidence="1 2">
    <name type="scientific">Methylobacterium pseudosasicola</name>
    <dbReference type="NCBI Taxonomy" id="582667"/>
    <lineage>
        <taxon>Bacteria</taxon>
        <taxon>Pseudomonadati</taxon>
        <taxon>Pseudomonadota</taxon>
        <taxon>Alphaproteobacteria</taxon>
        <taxon>Hyphomicrobiales</taxon>
        <taxon>Methylobacteriaceae</taxon>
        <taxon>Methylobacterium</taxon>
    </lineage>
</organism>
<sequence length="77" mass="8286">MPSAKGLKSSDPRPMKPRYWIAYFDALATGPLLAKPHTARRRAGEMARICPYPDVASAGMAKVKTALKTRGSSTPPS</sequence>
<dbReference type="Proteomes" id="UP000199048">
    <property type="component" value="Unassembled WGS sequence"/>
</dbReference>
<keyword evidence="2" id="KW-1185">Reference proteome</keyword>
<protein>
    <submittedName>
        <fullName evidence="1">Uncharacterized protein</fullName>
    </submittedName>
</protein>
<evidence type="ECO:0000313" key="2">
    <source>
        <dbReference type="Proteomes" id="UP000199048"/>
    </source>
</evidence>
<dbReference type="AlphaFoldDB" id="A0A1I4U513"/>